<feature type="compositionally biased region" description="Low complexity" evidence="6">
    <location>
        <begin position="52"/>
        <end position="64"/>
    </location>
</feature>
<dbReference type="GO" id="GO:0046983">
    <property type="term" value="F:protein dimerization activity"/>
    <property type="evidence" value="ECO:0007669"/>
    <property type="project" value="InterPro"/>
</dbReference>
<keyword evidence="2" id="KW-0805">Transcription regulation</keyword>
<evidence type="ECO:0000256" key="4">
    <source>
        <dbReference type="ARBA" id="ARBA00023163"/>
    </source>
</evidence>
<comment type="subcellular location">
    <subcellularLocation>
        <location evidence="1">Nucleus</location>
    </subcellularLocation>
</comment>
<proteinExistence type="predicted"/>
<dbReference type="Pfam" id="PF00010">
    <property type="entry name" value="HLH"/>
    <property type="match status" value="1"/>
</dbReference>
<dbReference type="InterPro" id="IPR011598">
    <property type="entry name" value="bHLH_dom"/>
</dbReference>
<keyword evidence="5" id="KW-0539">Nucleus</keyword>
<reference evidence="8 9" key="1">
    <citation type="journal article" date="2019" name="Philos. Trans. R. Soc. Lond., B, Biol. Sci.">
        <title>Ant behaviour and brain gene expression of defending hosts depend on the ecological success of the intruding social parasite.</title>
        <authorList>
            <person name="Kaur R."/>
            <person name="Stoldt M."/>
            <person name="Jongepier E."/>
            <person name="Feldmeyer B."/>
            <person name="Menzel F."/>
            <person name="Bornberg-Bauer E."/>
            <person name="Foitzik S."/>
        </authorList>
    </citation>
    <scope>NUCLEOTIDE SEQUENCE [LARGE SCALE GENOMIC DNA]</scope>
    <source>
        <tissue evidence="8">Whole body</tissue>
    </source>
</reference>
<dbReference type="Proteomes" id="UP000310200">
    <property type="component" value="Unassembled WGS sequence"/>
</dbReference>
<dbReference type="SUPFAM" id="SSF47459">
    <property type="entry name" value="HLH, helix-loop-helix DNA-binding domain"/>
    <property type="match status" value="1"/>
</dbReference>
<organism evidence="8 9">
    <name type="scientific">Temnothorax longispinosus</name>
    <dbReference type="NCBI Taxonomy" id="300112"/>
    <lineage>
        <taxon>Eukaryota</taxon>
        <taxon>Metazoa</taxon>
        <taxon>Ecdysozoa</taxon>
        <taxon>Arthropoda</taxon>
        <taxon>Hexapoda</taxon>
        <taxon>Insecta</taxon>
        <taxon>Pterygota</taxon>
        <taxon>Neoptera</taxon>
        <taxon>Endopterygota</taxon>
        <taxon>Hymenoptera</taxon>
        <taxon>Apocrita</taxon>
        <taxon>Aculeata</taxon>
        <taxon>Formicoidea</taxon>
        <taxon>Formicidae</taxon>
        <taxon>Myrmicinae</taxon>
        <taxon>Temnothorax</taxon>
    </lineage>
</organism>
<evidence type="ECO:0000259" key="7">
    <source>
        <dbReference type="PROSITE" id="PS50888"/>
    </source>
</evidence>
<feature type="compositionally biased region" description="Polar residues" evidence="6">
    <location>
        <begin position="180"/>
        <end position="189"/>
    </location>
</feature>
<keyword evidence="4" id="KW-0804">Transcription</keyword>
<accession>A0A4S2KGT2</accession>
<evidence type="ECO:0000256" key="6">
    <source>
        <dbReference type="SAM" id="MobiDB-lite"/>
    </source>
</evidence>
<dbReference type="PANTHER" id="PTHR15741:SF27">
    <property type="entry name" value="TRANSCRIPTION FACTOR AP-4"/>
    <property type="match status" value="1"/>
</dbReference>
<sequence>MSVQFVADDRILLEEIVESTDQPEADLCGSDETVNDGSVTTIETVAEVADTQEPQPQQQQQLPQSKGNVGTGRRIVSQNVASSNGNDNSNVGRATSRSHMEQEKRMRREIANSNERRRMQSINAGFQSLRQLLPHHEGEKLSKVSRTAGRDVGKAESVDVEMSHANNVPPVRSKIAPTKNCATSRSDNAVTQGSRVNRVFSGECGPRARRDETRRGAKRRGAANLLIFNEQTFPSHFPESSQAGNLASLARPDYRREPFRGSH</sequence>
<feature type="region of interest" description="Disordered" evidence="6">
    <location>
        <begin position="236"/>
        <end position="263"/>
    </location>
</feature>
<keyword evidence="3" id="KW-0238">DNA-binding</keyword>
<dbReference type="GO" id="GO:0005634">
    <property type="term" value="C:nucleus"/>
    <property type="evidence" value="ECO:0007669"/>
    <property type="project" value="UniProtKB-SubCell"/>
</dbReference>
<evidence type="ECO:0000256" key="1">
    <source>
        <dbReference type="ARBA" id="ARBA00004123"/>
    </source>
</evidence>
<dbReference type="GO" id="GO:0000978">
    <property type="term" value="F:RNA polymerase II cis-regulatory region sequence-specific DNA binding"/>
    <property type="evidence" value="ECO:0007669"/>
    <property type="project" value="TreeGrafter"/>
</dbReference>
<dbReference type="Gene3D" id="4.10.280.10">
    <property type="entry name" value="Helix-loop-helix DNA-binding domain"/>
    <property type="match status" value="1"/>
</dbReference>
<evidence type="ECO:0000256" key="3">
    <source>
        <dbReference type="ARBA" id="ARBA00023125"/>
    </source>
</evidence>
<evidence type="ECO:0000313" key="8">
    <source>
        <dbReference type="EMBL" id="TGZ47017.1"/>
    </source>
</evidence>
<name>A0A4S2KGT2_9HYME</name>
<evidence type="ECO:0000256" key="5">
    <source>
        <dbReference type="ARBA" id="ARBA00023242"/>
    </source>
</evidence>
<dbReference type="InterPro" id="IPR036638">
    <property type="entry name" value="HLH_DNA-bd_sf"/>
</dbReference>
<feature type="domain" description="BHLH" evidence="7">
    <location>
        <begin position="106"/>
        <end position="168"/>
    </location>
</feature>
<dbReference type="PANTHER" id="PTHR15741">
    <property type="entry name" value="BASIC HELIX-LOOP-HELIX ZIP TRANSCRIPTION FACTOR"/>
    <property type="match status" value="1"/>
</dbReference>
<dbReference type="PROSITE" id="PS50888">
    <property type="entry name" value="BHLH"/>
    <property type="match status" value="1"/>
</dbReference>
<feature type="compositionally biased region" description="Basic and acidic residues" evidence="6">
    <location>
        <begin position="98"/>
        <end position="118"/>
    </location>
</feature>
<dbReference type="EMBL" id="QBLH01002780">
    <property type="protein sequence ID" value="TGZ47017.1"/>
    <property type="molecule type" value="Genomic_DNA"/>
</dbReference>
<comment type="caution">
    <text evidence="8">The sequence shown here is derived from an EMBL/GenBank/DDBJ whole genome shotgun (WGS) entry which is preliminary data.</text>
</comment>
<feature type="compositionally biased region" description="Polar residues" evidence="6">
    <location>
        <begin position="76"/>
        <end position="97"/>
    </location>
</feature>
<dbReference type="AlphaFoldDB" id="A0A4S2KGT2"/>
<feature type="region of interest" description="Disordered" evidence="6">
    <location>
        <begin position="168"/>
        <end position="189"/>
    </location>
</feature>
<protein>
    <submittedName>
        <fullName evidence="8">Transcription factor AP-4</fullName>
    </submittedName>
</protein>
<dbReference type="InterPro" id="IPR052207">
    <property type="entry name" value="Max-like/E-box_TFs"/>
</dbReference>
<evidence type="ECO:0000313" key="9">
    <source>
        <dbReference type="Proteomes" id="UP000310200"/>
    </source>
</evidence>
<feature type="compositionally biased region" description="Polar residues" evidence="6">
    <location>
        <begin position="236"/>
        <end position="245"/>
    </location>
</feature>
<keyword evidence="9" id="KW-1185">Reference proteome</keyword>
<gene>
    <name evidence="8" type="ORF">DBV15_02994</name>
</gene>
<dbReference type="STRING" id="300112.A0A4S2KGT2"/>
<feature type="compositionally biased region" description="Basic and acidic residues" evidence="6">
    <location>
        <begin position="252"/>
        <end position="263"/>
    </location>
</feature>
<feature type="region of interest" description="Disordered" evidence="6">
    <location>
        <begin position="50"/>
        <end position="118"/>
    </location>
</feature>
<dbReference type="GO" id="GO:0000981">
    <property type="term" value="F:DNA-binding transcription factor activity, RNA polymerase II-specific"/>
    <property type="evidence" value="ECO:0007669"/>
    <property type="project" value="TreeGrafter"/>
</dbReference>
<evidence type="ECO:0000256" key="2">
    <source>
        <dbReference type="ARBA" id="ARBA00023015"/>
    </source>
</evidence>
<dbReference type="SMART" id="SM00353">
    <property type="entry name" value="HLH"/>
    <property type="match status" value="1"/>
</dbReference>